<feature type="non-terminal residue" evidence="2">
    <location>
        <position position="144"/>
    </location>
</feature>
<reference evidence="2" key="1">
    <citation type="submission" date="2023-10" db="EMBL/GenBank/DDBJ databases">
        <authorList>
            <person name="Chen Y."/>
            <person name="Shah S."/>
            <person name="Dougan E. K."/>
            <person name="Thang M."/>
            <person name="Chan C."/>
        </authorList>
    </citation>
    <scope>NUCLEOTIDE SEQUENCE [LARGE SCALE GENOMIC DNA]</scope>
</reference>
<evidence type="ECO:0000256" key="1">
    <source>
        <dbReference type="SAM" id="MobiDB-lite"/>
    </source>
</evidence>
<name>A0ABN9P9T3_9DINO</name>
<feature type="region of interest" description="Disordered" evidence="1">
    <location>
        <begin position="97"/>
        <end position="127"/>
    </location>
</feature>
<gene>
    <name evidence="2" type="ORF">PCOR1329_LOCUS1072</name>
</gene>
<comment type="caution">
    <text evidence="2">The sequence shown here is derived from an EMBL/GenBank/DDBJ whole genome shotgun (WGS) entry which is preliminary data.</text>
</comment>
<dbReference type="Proteomes" id="UP001189429">
    <property type="component" value="Unassembled WGS sequence"/>
</dbReference>
<dbReference type="EMBL" id="CAUYUJ010000252">
    <property type="protein sequence ID" value="CAK0789528.1"/>
    <property type="molecule type" value="Genomic_DNA"/>
</dbReference>
<evidence type="ECO:0000313" key="2">
    <source>
        <dbReference type="EMBL" id="CAK0789528.1"/>
    </source>
</evidence>
<keyword evidence="3" id="KW-1185">Reference proteome</keyword>
<evidence type="ECO:0000313" key="3">
    <source>
        <dbReference type="Proteomes" id="UP001189429"/>
    </source>
</evidence>
<organism evidence="2 3">
    <name type="scientific">Prorocentrum cordatum</name>
    <dbReference type="NCBI Taxonomy" id="2364126"/>
    <lineage>
        <taxon>Eukaryota</taxon>
        <taxon>Sar</taxon>
        <taxon>Alveolata</taxon>
        <taxon>Dinophyceae</taxon>
        <taxon>Prorocentrales</taxon>
        <taxon>Prorocentraceae</taxon>
        <taxon>Prorocentrum</taxon>
    </lineage>
</organism>
<sequence length="144" mass="15889">MGPPPEAEYGVLRGPRTPHWPCRCGSITFTKGRVSTVSYGSYKPRKLEQQQSDKHVRMLDGLEKQQPQIAEQIVREKRHLKELNGQLAEAETEIKNVHGSAPGGAGLEGLKPAAESSKPQHCMQSSVKVDAAHEALRARRQSTK</sequence>
<accession>A0ABN9P9T3</accession>
<proteinExistence type="predicted"/>
<feature type="compositionally biased region" description="Polar residues" evidence="1">
    <location>
        <begin position="117"/>
        <end position="127"/>
    </location>
</feature>
<protein>
    <submittedName>
        <fullName evidence="2">Uncharacterized protein</fullName>
    </submittedName>
</protein>